<dbReference type="RefSeq" id="WP_015299955.1">
    <property type="nucleotide sequence ID" value="NC_019964.1"/>
</dbReference>
<evidence type="ECO:0000256" key="1">
    <source>
        <dbReference type="SAM" id="MobiDB-lite"/>
    </source>
</evidence>
<reference evidence="2" key="1">
    <citation type="submission" date="2011-09" db="EMBL/GenBank/DDBJ databases">
        <title>Complete sequence of Halovivax ruber XH-70.</title>
        <authorList>
            <consortium name="US DOE Joint Genome Institute"/>
            <person name="Lucas S."/>
            <person name="Han J."/>
            <person name="Lapidus A."/>
            <person name="Cheng J.-F."/>
            <person name="Goodwin L."/>
            <person name="Pitluck S."/>
            <person name="Peters L."/>
            <person name="Mikhailova N."/>
            <person name="Davenport K."/>
            <person name="Detter J.C."/>
            <person name="Han C."/>
            <person name="Tapia R."/>
            <person name="Land M."/>
            <person name="Hauser L."/>
            <person name="Kyrpides N."/>
            <person name="Ivanova N."/>
            <person name="Pagani I."/>
            <person name="Sproer C."/>
            <person name="Anderson I."/>
            <person name="Woyke T."/>
        </authorList>
    </citation>
    <scope>NUCLEOTIDE SEQUENCE</scope>
    <source>
        <strain evidence="2">XH-70</strain>
    </source>
</reference>
<dbReference type="EMBL" id="CP003050">
    <property type="protein sequence ID" value="AGB15275.1"/>
    <property type="molecule type" value="Genomic_DNA"/>
</dbReference>
<protein>
    <submittedName>
        <fullName evidence="2">Uncharacterized protein</fullName>
    </submittedName>
</protein>
<gene>
    <name evidence="2" type="ordered locus">Halru_0648</name>
</gene>
<evidence type="ECO:0000313" key="3">
    <source>
        <dbReference type="Proteomes" id="UP000010846"/>
    </source>
</evidence>
<proteinExistence type="predicted"/>
<dbReference type="AlphaFoldDB" id="L0I6W3"/>
<dbReference type="HOGENOM" id="CLU_393120_0_0_2"/>
<dbReference type="Proteomes" id="UP000010846">
    <property type="component" value="Chromosome"/>
</dbReference>
<feature type="region of interest" description="Disordered" evidence="1">
    <location>
        <begin position="387"/>
        <end position="415"/>
    </location>
</feature>
<organism evidence="2 3">
    <name type="scientific">Halovivax ruber (strain DSM 18193 / JCM 13892 / XH-70)</name>
    <dbReference type="NCBI Taxonomy" id="797302"/>
    <lineage>
        <taxon>Archaea</taxon>
        <taxon>Methanobacteriati</taxon>
        <taxon>Methanobacteriota</taxon>
        <taxon>Stenosarchaea group</taxon>
        <taxon>Halobacteria</taxon>
        <taxon>Halobacteriales</taxon>
        <taxon>Natrialbaceae</taxon>
        <taxon>Halovivax</taxon>
    </lineage>
</organism>
<name>L0I6W3_HALRX</name>
<sequence length="719" mass="77737">MYNEMVTGADTGLFVDTERFDKMGSGSHRSPVSFDRDGAIVRVGDDIERAEVRIEVDGASGLEPALPDVFLFPVDEAVSVTVTQLRFAETFGQTLWDANGNQVGTIADGISEMARGTYYASLTGAVKLHLRIEDATFWAEEHLDDAGRSIVEMRFDEPTSVAIGARSLRSHPTATITVPDDPGALLDALPYLAASVKEHTCERSWPTIRQHPPALERGEQLDVPAELRAPETGVEIRVPSTYEHCYRVAPLAFYLGADVSAGESPALILENGHVEPLETRRATLAERVGDLLDRCLLLDSLVREAGYQPMGNAEYERLAPQLPFYPPNLYDLPPADQLLEYLEVPREVLEPFTPCWPKRAVLRPAPEDVSVLPSLLHELARIDVARSPDAIPPTVPSDSTAGEGRDRGGEKRRSDALLTAHTFPAQVPGTCRLHPEAMERARTVERPTPDGASLTLATADSARARSFRQFADQARNETAITVLEQPTAAALRDAVEADRTALYCEIPTTEAGIRCADRTLSFDELGPVGSPVVWLSDVAPGVTGEPLVSAGAIAIVLTDDEPDLGAVWGALDQLCAGFSVADAVYTADVDHGVDVRFVGDASVTVVRRVSKTPTVVDVRPLDEDRYAFTIRSYPTDVVRQGTAVKPVSAEDVVGRVLEECNHDGYWLVGADARQALPITSAEVASLVENDGFAVRLDGRLLTTADADDCPLQEVVQGGP</sequence>
<evidence type="ECO:0000313" key="2">
    <source>
        <dbReference type="EMBL" id="AGB15275.1"/>
    </source>
</evidence>
<dbReference type="KEGG" id="hru:Halru_0648"/>
<accession>L0I6W3</accession>
<keyword evidence="3" id="KW-1185">Reference proteome</keyword>
<feature type="compositionally biased region" description="Basic and acidic residues" evidence="1">
    <location>
        <begin position="403"/>
        <end position="415"/>
    </location>
</feature>
<dbReference type="eggNOG" id="arCOG06229">
    <property type="taxonomic scope" value="Archaea"/>
</dbReference>
<dbReference type="GeneID" id="14375955"/>